<dbReference type="InterPro" id="IPR027417">
    <property type="entry name" value="P-loop_NTPase"/>
</dbReference>
<protein>
    <recommendedName>
        <fullName evidence="5 6">Dephospho-CoA kinase</fullName>
        <ecNumber evidence="5 6">2.7.1.24</ecNumber>
    </recommendedName>
    <alternativeName>
        <fullName evidence="5">Dephosphocoenzyme A kinase</fullName>
    </alternativeName>
</protein>
<evidence type="ECO:0000313" key="8">
    <source>
        <dbReference type="Proteomes" id="UP000422822"/>
    </source>
</evidence>
<dbReference type="EMBL" id="CP033455">
    <property type="protein sequence ID" value="QGR03290.1"/>
    <property type="molecule type" value="Genomic_DNA"/>
</dbReference>
<sequence>MVVLGLTGRIGSGKSLVASYFSRFFKAAVFDADNVVSDLYNSDSNVIELVRSYFPSSVNNGVVDKNNLRNYFLLYDDLWVKFQSELHSIVWSIQKDFILYNSRRLTKYVVLDVPLLVESNYHGCCDFVIHVKVSNILQWTRLLKRGLSRREFELISKVQLSDHKRERLSDFTINTGLNKGYVISQVKNIACQIDRKIECNA</sequence>
<dbReference type="NCBIfam" id="TIGR00152">
    <property type="entry name" value="dephospho-CoA kinase"/>
    <property type="match status" value="1"/>
</dbReference>
<evidence type="ECO:0000256" key="6">
    <source>
        <dbReference type="NCBIfam" id="TIGR00152"/>
    </source>
</evidence>
<keyword evidence="4 5" id="KW-0173">Coenzyme A biosynthesis</keyword>
<evidence type="ECO:0000313" key="7">
    <source>
        <dbReference type="EMBL" id="QGR03290.1"/>
    </source>
</evidence>
<evidence type="ECO:0000256" key="2">
    <source>
        <dbReference type="ARBA" id="ARBA00022741"/>
    </source>
</evidence>
<dbReference type="Proteomes" id="UP000422822">
    <property type="component" value="Chromosome"/>
</dbReference>
<comment type="catalytic activity">
    <reaction evidence="5">
        <text>3'-dephospho-CoA + ATP = ADP + CoA + H(+)</text>
        <dbReference type="Rhea" id="RHEA:18245"/>
        <dbReference type="ChEBI" id="CHEBI:15378"/>
        <dbReference type="ChEBI" id="CHEBI:30616"/>
        <dbReference type="ChEBI" id="CHEBI:57287"/>
        <dbReference type="ChEBI" id="CHEBI:57328"/>
        <dbReference type="ChEBI" id="CHEBI:456216"/>
        <dbReference type="EC" id="2.7.1.24"/>
    </reaction>
</comment>
<dbReference type="AlphaFoldDB" id="A0AAE6QCX7"/>
<dbReference type="GO" id="GO:0005524">
    <property type="term" value="F:ATP binding"/>
    <property type="evidence" value="ECO:0007669"/>
    <property type="project" value="UniProtKB-UniRule"/>
</dbReference>
<keyword evidence="5" id="KW-0963">Cytoplasm</keyword>
<dbReference type="InterPro" id="IPR001977">
    <property type="entry name" value="Depp_CoAkinase"/>
</dbReference>
<evidence type="ECO:0000256" key="1">
    <source>
        <dbReference type="ARBA" id="ARBA00009018"/>
    </source>
</evidence>
<dbReference type="PROSITE" id="PS51219">
    <property type="entry name" value="DPCK"/>
    <property type="match status" value="1"/>
</dbReference>
<dbReference type="GO" id="GO:0015937">
    <property type="term" value="P:coenzyme A biosynthetic process"/>
    <property type="evidence" value="ECO:0007669"/>
    <property type="project" value="UniProtKB-UniRule"/>
</dbReference>
<evidence type="ECO:0000256" key="4">
    <source>
        <dbReference type="ARBA" id="ARBA00022993"/>
    </source>
</evidence>
<dbReference type="Pfam" id="PF01121">
    <property type="entry name" value="CoaE"/>
    <property type="match status" value="1"/>
</dbReference>
<feature type="binding site" evidence="5">
    <location>
        <begin position="11"/>
        <end position="16"/>
    </location>
    <ligand>
        <name>ATP</name>
        <dbReference type="ChEBI" id="CHEBI:30616"/>
    </ligand>
</feature>
<comment type="pathway">
    <text evidence="5">Cofactor biosynthesis; coenzyme A biosynthesis; CoA from (R)-pantothenate: step 5/5.</text>
</comment>
<gene>
    <name evidence="5 7" type="primary">coaE</name>
    <name evidence="7" type="ORF">EDL80_01615</name>
</gene>
<dbReference type="SUPFAM" id="SSF52540">
    <property type="entry name" value="P-loop containing nucleoside triphosphate hydrolases"/>
    <property type="match status" value="1"/>
</dbReference>
<keyword evidence="5 7" id="KW-0808">Transferase</keyword>
<evidence type="ECO:0000256" key="3">
    <source>
        <dbReference type="ARBA" id="ARBA00022840"/>
    </source>
</evidence>
<reference evidence="7 8" key="1">
    <citation type="submission" date="2018-10" db="EMBL/GenBank/DDBJ databases">
        <title>Propagation and draft genome sequences of three atypical Erhlichia ruminantium isolates.</title>
        <authorList>
            <person name="Liebenberg J."/>
            <person name="Steyn H."/>
            <person name="Josemans A."/>
            <person name="Zweygarth E."/>
        </authorList>
    </citation>
    <scope>NUCLEOTIDE SEQUENCE [LARGE SCALE GENOMIC DNA]</scope>
    <source>
        <strain evidence="7 8">Omatjenne</strain>
    </source>
</reference>
<evidence type="ECO:0000256" key="5">
    <source>
        <dbReference type="HAMAP-Rule" id="MF_00376"/>
    </source>
</evidence>
<dbReference type="Gene3D" id="3.40.50.300">
    <property type="entry name" value="P-loop containing nucleotide triphosphate hydrolases"/>
    <property type="match status" value="1"/>
</dbReference>
<proteinExistence type="inferred from homology"/>
<name>A0AAE6QCX7_EHRRU</name>
<accession>A0AAE6QCX7</accession>
<keyword evidence="2 5" id="KW-0547">Nucleotide-binding</keyword>
<comment type="subcellular location">
    <subcellularLocation>
        <location evidence="5">Cytoplasm</location>
    </subcellularLocation>
</comment>
<keyword evidence="5 7" id="KW-0418">Kinase</keyword>
<dbReference type="EC" id="2.7.1.24" evidence="5 6"/>
<organism evidence="7 8">
    <name type="scientific">Ehrlichia ruminantium</name>
    <name type="common">heartwater rickettsia</name>
    <name type="synonym">Cowdria ruminantium</name>
    <dbReference type="NCBI Taxonomy" id="779"/>
    <lineage>
        <taxon>Bacteria</taxon>
        <taxon>Pseudomonadati</taxon>
        <taxon>Pseudomonadota</taxon>
        <taxon>Alphaproteobacteria</taxon>
        <taxon>Rickettsiales</taxon>
        <taxon>Anaplasmataceae</taxon>
        <taxon>Ehrlichia</taxon>
    </lineage>
</organism>
<dbReference type="GO" id="GO:0005737">
    <property type="term" value="C:cytoplasm"/>
    <property type="evidence" value="ECO:0007669"/>
    <property type="project" value="UniProtKB-SubCell"/>
</dbReference>
<keyword evidence="3 5" id="KW-0067">ATP-binding</keyword>
<dbReference type="RefSeq" id="WP_158406463.1">
    <property type="nucleotide sequence ID" value="NZ_CP033454.1"/>
</dbReference>
<dbReference type="GO" id="GO:0004140">
    <property type="term" value="F:dephospho-CoA kinase activity"/>
    <property type="evidence" value="ECO:0007669"/>
    <property type="project" value="UniProtKB-UniRule"/>
</dbReference>
<dbReference type="HAMAP" id="MF_00376">
    <property type="entry name" value="Dephospho_CoA_kinase"/>
    <property type="match status" value="1"/>
</dbReference>
<comment type="similarity">
    <text evidence="1 5">Belongs to the CoaE family.</text>
</comment>
<dbReference type="CDD" id="cd02022">
    <property type="entry name" value="DPCK"/>
    <property type="match status" value="1"/>
</dbReference>
<comment type="function">
    <text evidence="5">Catalyzes the phosphorylation of the 3'-hydroxyl group of dephosphocoenzyme A to form coenzyme A.</text>
</comment>
<keyword evidence="8" id="KW-1185">Reference proteome</keyword>